<evidence type="ECO:0000313" key="1">
    <source>
        <dbReference type="EMBL" id="SHM06642.1"/>
    </source>
</evidence>
<protein>
    <submittedName>
        <fullName evidence="1">Uncharacterized protein</fullName>
    </submittedName>
</protein>
<sequence length="70" mass="7970">MRTFKDFVSFNQHIGLAAPIDNNIDVGYYDAPNMLLKSESVIVDFYRISIKINFVDKSNPNAVPINAIFF</sequence>
<gene>
    <name evidence="1" type="ORF">SAMN05444366_2234</name>
</gene>
<accession>A0A1M7FRA3</accession>
<proteinExistence type="predicted"/>
<dbReference type="EMBL" id="FRBY01000003">
    <property type="protein sequence ID" value="SHM06642.1"/>
    <property type="molecule type" value="Genomic_DNA"/>
</dbReference>
<keyword evidence="2" id="KW-1185">Reference proteome</keyword>
<dbReference type="OrthoDB" id="2600165at2"/>
<dbReference type="AlphaFoldDB" id="A0A1M7FRA3"/>
<reference evidence="2" key="1">
    <citation type="submission" date="2016-11" db="EMBL/GenBank/DDBJ databases">
        <authorList>
            <person name="Varghese N."/>
            <person name="Submissions S."/>
        </authorList>
    </citation>
    <scope>NUCLEOTIDE SEQUENCE [LARGE SCALE GENOMIC DNA]</scope>
    <source>
        <strain evidence="2">DSM 1811</strain>
    </source>
</reference>
<dbReference type="STRING" id="29534.SAMN05444366_2234"/>
<organism evidence="1 2">
    <name type="scientific">Flavobacterium saccharophilum</name>
    <dbReference type="NCBI Taxonomy" id="29534"/>
    <lineage>
        <taxon>Bacteria</taxon>
        <taxon>Pseudomonadati</taxon>
        <taxon>Bacteroidota</taxon>
        <taxon>Flavobacteriia</taxon>
        <taxon>Flavobacteriales</taxon>
        <taxon>Flavobacteriaceae</taxon>
        <taxon>Flavobacterium</taxon>
    </lineage>
</organism>
<dbReference type="RefSeq" id="WP_072972343.1">
    <property type="nucleotide sequence ID" value="NZ_FRBY01000003.1"/>
</dbReference>
<name>A0A1M7FRA3_9FLAO</name>
<dbReference type="Proteomes" id="UP000184121">
    <property type="component" value="Unassembled WGS sequence"/>
</dbReference>
<evidence type="ECO:0000313" key="2">
    <source>
        <dbReference type="Proteomes" id="UP000184121"/>
    </source>
</evidence>